<sequence>MARTVAVLGAGVGGLMTARHLRRLLSDGDRIVVVDRSFGSVLGLSLLWVLRGWRSPGDVRVAIAPSRVPGVELMRAEILAIDPAGRTVRTSAGTLAYDALVVALGAELDPAATPGLAEALADGRAHEFYTLDGADALRRRLRPLAGGRVVFAVAGVPFKCPAAPFEAALLAADLVRADGRSHPVRFDAFTPDPMPMAVAGPAVGEALVGMLKQHEIGFHPNRALVSVDPGRREAVFADGGTEPYNVLAVVPRHRPPRVVADLGLGDGGWIPVRARTMETGAEGVWALGDVTVLTLPNGKPLPKAAVFAEGQAEVVANGVARHLGRRAPRPWFDGRGSCYIELGGHRAAKGEGDFLDESGPKVTLAEPSAAFHEEKCAQETDWLRRWTR</sequence>
<evidence type="ECO:0000313" key="3">
    <source>
        <dbReference type="Proteomes" id="UP000432015"/>
    </source>
</evidence>
<dbReference type="PANTHER" id="PTHR43755">
    <property type="match status" value="1"/>
</dbReference>
<dbReference type="PRINTS" id="PR00368">
    <property type="entry name" value="FADPNR"/>
</dbReference>
<reference evidence="2 3" key="1">
    <citation type="submission" date="2019-11" db="EMBL/GenBank/DDBJ databases">
        <authorList>
            <person name="Cao P."/>
        </authorList>
    </citation>
    <scope>NUCLEOTIDE SEQUENCE [LARGE SCALE GENOMIC DNA]</scope>
    <source>
        <strain evidence="2 3">NEAU-AAG5</strain>
    </source>
</reference>
<comment type="caution">
    <text evidence="2">The sequence shown here is derived from an EMBL/GenBank/DDBJ whole genome shotgun (WGS) entry which is preliminary data.</text>
</comment>
<dbReference type="Gene3D" id="3.50.50.60">
    <property type="entry name" value="FAD/NAD(P)-binding domain"/>
    <property type="match status" value="2"/>
</dbReference>
<dbReference type="InterPro" id="IPR023753">
    <property type="entry name" value="FAD/NAD-binding_dom"/>
</dbReference>
<evidence type="ECO:0000313" key="2">
    <source>
        <dbReference type="EMBL" id="MUN42678.1"/>
    </source>
</evidence>
<evidence type="ECO:0000259" key="1">
    <source>
        <dbReference type="Pfam" id="PF07992"/>
    </source>
</evidence>
<keyword evidence="3" id="KW-1185">Reference proteome</keyword>
<dbReference type="PRINTS" id="PR00469">
    <property type="entry name" value="PNDRDTASEII"/>
</dbReference>
<dbReference type="RefSeq" id="WP_156222584.1">
    <property type="nucleotide sequence ID" value="NZ_WOFH01000023.1"/>
</dbReference>
<dbReference type="InterPro" id="IPR036188">
    <property type="entry name" value="FAD/NAD-bd_sf"/>
</dbReference>
<name>A0A7K1LE26_9ACTN</name>
<organism evidence="2 3">
    <name type="scientific">Actinomadura litoris</name>
    <dbReference type="NCBI Taxonomy" id="2678616"/>
    <lineage>
        <taxon>Bacteria</taxon>
        <taxon>Bacillati</taxon>
        <taxon>Actinomycetota</taxon>
        <taxon>Actinomycetes</taxon>
        <taxon>Streptosporangiales</taxon>
        <taxon>Thermomonosporaceae</taxon>
        <taxon>Actinomadura</taxon>
    </lineage>
</organism>
<dbReference type="AlphaFoldDB" id="A0A7K1LE26"/>
<protein>
    <submittedName>
        <fullName evidence="2">NAD(P)/FAD-dependent oxidoreductase</fullName>
    </submittedName>
</protein>
<proteinExistence type="predicted"/>
<dbReference type="EMBL" id="WOFH01000023">
    <property type="protein sequence ID" value="MUN42678.1"/>
    <property type="molecule type" value="Genomic_DNA"/>
</dbReference>
<dbReference type="Pfam" id="PF07992">
    <property type="entry name" value="Pyr_redox_2"/>
    <property type="match status" value="1"/>
</dbReference>
<feature type="domain" description="FAD/NAD(P)-binding" evidence="1">
    <location>
        <begin position="4"/>
        <end position="312"/>
    </location>
</feature>
<dbReference type="PANTHER" id="PTHR43755:SF1">
    <property type="entry name" value="FAD-DEPENDENT PYRIDINE NUCLEOTIDE-DISULPHIDE OXIDOREDUCTASE"/>
    <property type="match status" value="1"/>
</dbReference>
<dbReference type="Proteomes" id="UP000432015">
    <property type="component" value="Unassembled WGS sequence"/>
</dbReference>
<dbReference type="SUPFAM" id="SSF51905">
    <property type="entry name" value="FAD/NAD(P)-binding domain"/>
    <property type="match status" value="2"/>
</dbReference>
<dbReference type="GO" id="GO:0016491">
    <property type="term" value="F:oxidoreductase activity"/>
    <property type="evidence" value="ECO:0007669"/>
    <property type="project" value="InterPro"/>
</dbReference>
<dbReference type="InterPro" id="IPR052541">
    <property type="entry name" value="SQRD"/>
</dbReference>
<gene>
    <name evidence="2" type="ORF">GNZ18_39715</name>
</gene>
<accession>A0A7K1LE26</accession>